<dbReference type="SUPFAM" id="SSF53756">
    <property type="entry name" value="UDP-Glycosyltransferase/glycogen phosphorylase"/>
    <property type="match status" value="1"/>
</dbReference>
<evidence type="ECO:0000313" key="3">
    <source>
        <dbReference type="EMBL" id="MDF4025912.1"/>
    </source>
</evidence>
<gene>
    <name evidence="3" type="ORF">P3W24_13120</name>
</gene>
<proteinExistence type="predicted"/>
<organism evidence="3 4">
    <name type="scientific">Luteibacter sahnii</name>
    <dbReference type="NCBI Taxonomy" id="3021977"/>
    <lineage>
        <taxon>Bacteria</taxon>
        <taxon>Pseudomonadati</taxon>
        <taxon>Pseudomonadota</taxon>
        <taxon>Gammaproteobacteria</taxon>
        <taxon>Lysobacterales</taxon>
        <taxon>Rhodanobacteraceae</taxon>
        <taxon>Luteibacter</taxon>
    </lineage>
</organism>
<evidence type="ECO:0000256" key="1">
    <source>
        <dbReference type="ARBA" id="ARBA00022679"/>
    </source>
</evidence>
<dbReference type="Proteomes" id="UP001528850">
    <property type="component" value="Unassembled WGS sequence"/>
</dbReference>
<dbReference type="Gene3D" id="3.40.50.2000">
    <property type="entry name" value="Glycogen Phosphorylase B"/>
    <property type="match status" value="2"/>
</dbReference>
<evidence type="ECO:0000259" key="2">
    <source>
        <dbReference type="Pfam" id="PF13439"/>
    </source>
</evidence>
<dbReference type="PANTHER" id="PTHR46401">
    <property type="entry name" value="GLYCOSYLTRANSFERASE WBBK-RELATED"/>
    <property type="match status" value="1"/>
</dbReference>
<feature type="domain" description="Glycosyltransferase subfamily 4-like N-terminal" evidence="2">
    <location>
        <begin position="6"/>
        <end position="173"/>
    </location>
</feature>
<dbReference type="InterPro" id="IPR028098">
    <property type="entry name" value="Glyco_trans_4-like_N"/>
</dbReference>
<dbReference type="CDD" id="cd03801">
    <property type="entry name" value="GT4_PimA-like"/>
    <property type="match status" value="1"/>
</dbReference>
<protein>
    <submittedName>
        <fullName evidence="3">Glycosyltransferase family 4 protein</fullName>
    </submittedName>
</protein>
<reference evidence="3 4" key="1">
    <citation type="journal article" date="2024" name="Curr. Microbiol.">
        <title>Luteibacter sahnii sp. nov., A Novel Yellow-Colored Xanthomonadin Pigment Producing Probiotic Bacterium from Healthy Rice Seed Microbiome.</title>
        <authorList>
            <person name="Jaiswal G."/>
            <person name="Rana R."/>
            <person name="Nayak P.K."/>
            <person name="Chouhan R."/>
            <person name="Gandhi S.G."/>
            <person name="Patel H.K."/>
            <person name="Patil P.B."/>
        </authorList>
    </citation>
    <scope>NUCLEOTIDE SEQUENCE [LARGE SCALE GENOMIC DNA]</scope>
    <source>
        <strain evidence="3 4">PPL201</strain>
    </source>
</reference>
<name>A0ABT6BCT4_9GAMM</name>
<sequence>MSTDAVGGVWTFTMELSAGLAARGVEVLIAVLGPAPDRGRLRAAEALPGVRVVCGDYPLEWMREANDDNQAAAGEWLLDLATRFGPDVVHLNHFGHGGLPWGVPAVVVAHSCVGTWHEAVRGTPAGPEWAPYRRRVASGLARATLVVAPTHAMLADLSRIYDVSFRSIVIHNGRERPSTAPTRKQPFVFCAGRVWDDAKNVATLDRAAASIVWPVRVAGSVRHPEGGRVAFTHVELLGALGPSAMASHYSRAAIYALPARYEPFGLSVVEAAFAGCTLVLGDIPSLRELWGDTAVYVSPDDPDAMADRINMLTANRRGLREWGARARRHASRYTAERMVSGWRHAYSALLRGDRKPCTS</sequence>
<dbReference type="RefSeq" id="WP_320551846.1">
    <property type="nucleotide sequence ID" value="NZ_JAQLOK010000004.1"/>
</dbReference>
<keyword evidence="1" id="KW-0808">Transferase</keyword>
<keyword evidence="4" id="KW-1185">Reference proteome</keyword>
<dbReference type="EMBL" id="JARJJS010000003">
    <property type="protein sequence ID" value="MDF4025912.1"/>
    <property type="molecule type" value="Genomic_DNA"/>
</dbReference>
<evidence type="ECO:0000313" key="4">
    <source>
        <dbReference type="Proteomes" id="UP001528850"/>
    </source>
</evidence>
<dbReference type="PANTHER" id="PTHR46401:SF2">
    <property type="entry name" value="GLYCOSYLTRANSFERASE WBBK-RELATED"/>
    <property type="match status" value="1"/>
</dbReference>
<dbReference type="Pfam" id="PF13439">
    <property type="entry name" value="Glyco_transf_4"/>
    <property type="match status" value="1"/>
</dbReference>
<dbReference type="Pfam" id="PF13692">
    <property type="entry name" value="Glyco_trans_1_4"/>
    <property type="match status" value="1"/>
</dbReference>
<accession>A0ABT6BCT4</accession>
<comment type="caution">
    <text evidence="3">The sequence shown here is derived from an EMBL/GenBank/DDBJ whole genome shotgun (WGS) entry which is preliminary data.</text>
</comment>